<feature type="compositionally biased region" description="Basic and acidic residues" evidence="1">
    <location>
        <begin position="20"/>
        <end position="36"/>
    </location>
</feature>
<dbReference type="Proteomes" id="UP000807025">
    <property type="component" value="Unassembled WGS sequence"/>
</dbReference>
<comment type="caution">
    <text evidence="3">The sequence shown here is derived from an EMBL/GenBank/DDBJ whole genome shotgun (WGS) entry which is preliminary data.</text>
</comment>
<evidence type="ECO:0000313" key="2">
    <source>
        <dbReference type="EMBL" id="KAF9488296.1"/>
    </source>
</evidence>
<evidence type="ECO:0000313" key="4">
    <source>
        <dbReference type="Proteomes" id="UP000807025"/>
    </source>
</evidence>
<proteinExistence type="predicted"/>
<dbReference type="AlphaFoldDB" id="A0A9P5ZJQ3"/>
<sequence length="398" mass="44114">MTDEIPKAAEVVGAPTAKASNRDANMDKKNVDETSKGKSINEMSKGDGLVLLAMKLNTSISCLNVNDETDPCMQLLAQFTGIPLKPKKLLAGWQHWMNEVWLSLKPNFDIAFAASGELLEKHASKHNAFLIAKFADLTPEMQEKHTQAAIAEHKAEKQAIADCQNQVITFTPSEQQVLLKNVLAFLNLLLQGMSEALGMHISLFIGGPEPIKGEQLNVISLHHGKNKAPVPQTWATSDKERFKEVMENMLSYLEECYTIEEHNLAAMPDTISDKAIMTKQNRRKWPLDDSDEESDSNQQRKQMKNSKDEKKHHKHPQDAPATSIPSVTFADGNASQASSDLPAKDDTSPKGDDWFLLQYKHFSSLPLGPKFAGEWAQLLQAFQDLEAANGYANPQPAS</sequence>
<organism evidence="3 4">
    <name type="scientific">Pleurotus eryngii</name>
    <name type="common">Boletus of the steppes</name>
    <dbReference type="NCBI Taxonomy" id="5323"/>
    <lineage>
        <taxon>Eukaryota</taxon>
        <taxon>Fungi</taxon>
        <taxon>Dikarya</taxon>
        <taxon>Basidiomycota</taxon>
        <taxon>Agaricomycotina</taxon>
        <taxon>Agaricomycetes</taxon>
        <taxon>Agaricomycetidae</taxon>
        <taxon>Agaricales</taxon>
        <taxon>Pleurotineae</taxon>
        <taxon>Pleurotaceae</taxon>
        <taxon>Pleurotus</taxon>
    </lineage>
</organism>
<evidence type="ECO:0000256" key="1">
    <source>
        <dbReference type="SAM" id="MobiDB-lite"/>
    </source>
</evidence>
<feature type="region of interest" description="Disordered" evidence="1">
    <location>
        <begin position="1"/>
        <end position="40"/>
    </location>
</feature>
<keyword evidence="4" id="KW-1185">Reference proteome</keyword>
<feature type="region of interest" description="Disordered" evidence="1">
    <location>
        <begin position="280"/>
        <end position="350"/>
    </location>
</feature>
<accession>A0A9P5ZJQ3</accession>
<evidence type="ECO:0000313" key="3">
    <source>
        <dbReference type="EMBL" id="KAF9489333.1"/>
    </source>
</evidence>
<dbReference type="EMBL" id="MU154675">
    <property type="protein sequence ID" value="KAF9489333.1"/>
    <property type="molecule type" value="Genomic_DNA"/>
</dbReference>
<gene>
    <name evidence="3" type="ORF">BDN71DRAFT_1512235</name>
    <name evidence="2" type="ORF">BDN71DRAFT_1513167</name>
</gene>
<protein>
    <submittedName>
        <fullName evidence="3">Uncharacterized protein</fullName>
    </submittedName>
</protein>
<name>A0A9P5ZJQ3_PLEER</name>
<dbReference type="EMBL" id="MU154720">
    <property type="protein sequence ID" value="KAF9488296.1"/>
    <property type="molecule type" value="Genomic_DNA"/>
</dbReference>
<reference evidence="3" key="1">
    <citation type="submission" date="2020-11" db="EMBL/GenBank/DDBJ databases">
        <authorList>
            <consortium name="DOE Joint Genome Institute"/>
            <person name="Ahrendt S."/>
            <person name="Riley R."/>
            <person name="Andreopoulos W."/>
            <person name="Labutti K."/>
            <person name="Pangilinan J."/>
            <person name="Ruiz-Duenas F.J."/>
            <person name="Barrasa J.M."/>
            <person name="Sanchez-Garcia M."/>
            <person name="Camarero S."/>
            <person name="Miyauchi S."/>
            <person name="Serrano A."/>
            <person name="Linde D."/>
            <person name="Babiker R."/>
            <person name="Drula E."/>
            <person name="Ayuso-Fernandez I."/>
            <person name="Pacheco R."/>
            <person name="Padilla G."/>
            <person name="Ferreira P."/>
            <person name="Barriuso J."/>
            <person name="Kellner H."/>
            <person name="Castanera R."/>
            <person name="Alfaro M."/>
            <person name="Ramirez L."/>
            <person name="Pisabarro A.G."/>
            <person name="Kuo A."/>
            <person name="Tritt A."/>
            <person name="Lipzen A."/>
            <person name="He G."/>
            <person name="Yan M."/>
            <person name="Ng V."/>
            <person name="Cullen D."/>
            <person name="Martin F."/>
            <person name="Rosso M.-N."/>
            <person name="Henrissat B."/>
            <person name="Hibbett D."/>
            <person name="Martinez A.T."/>
            <person name="Grigoriev I.V."/>
        </authorList>
    </citation>
    <scope>NUCLEOTIDE SEQUENCE</scope>
    <source>
        <strain evidence="3">ATCC 90797</strain>
    </source>
</reference>